<name>A0A1M6YKC2_9BACT</name>
<organism evidence="12 13">
    <name type="scientific">Fibrobacter intestinalis</name>
    <dbReference type="NCBI Taxonomy" id="28122"/>
    <lineage>
        <taxon>Bacteria</taxon>
        <taxon>Pseudomonadati</taxon>
        <taxon>Fibrobacterota</taxon>
        <taxon>Fibrobacteria</taxon>
        <taxon>Fibrobacterales</taxon>
        <taxon>Fibrobacteraceae</taxon>
        <taxon>Fibrobacter</taxon>
    </lineage>
</organism>
<evidence type="ECO:0000256" key="6">
    <source>
        <dbReference type="ARBA" id="ARBA00011998"/>
    </source>
</evidence>
<evidence type="ECO:0000256" key="8">
    <source>
        <dbReference type="ARBA" id="ARBA00022605"/>
    </source>
</evidence>
<dbReference type="InterPro" id="IPR050075">
    <property type="entry name" value="LeuD"/>
</dbReference>
<comment type="function">
    <text evidence="2">Catalyzes the isomerization between 2-isopropylmalate and 3-isopropylmalate, via the formation of 2-isopropylmaleate.</text>
</comment>
<gene>
    <name evidence="12" type="ORF">SAMN05720469_1445</name>
</gene>
<feature type="domain" description="Aconitase A/isopropylmalate dehydratase small subunit swivel" evidence="11">
    <location>
        <begin position="7"/>
        <end position="115"/>
    </location>
</feature>
<sequence length="202" mass="22121">MLTVIDSVKGSGIPLRGNDIDTDRIIPARFLKCVTFDGLGDNAFADDIAGLAEQGKTHPFRDPAYKNGSILVSNRNFGCGSSREHAPQALKRWGVRAIIAESYSEIFFGNCVAIGIPCYKVSHEVADKILDWIETHPSEEIETSTKDRTLKMGNEVVALELADGPRGQFLDGSWHARGVLLSNADKVTGLAEKLPYMQFLAR</sequence>
<keyword evidence="13" id="KW-1185">Reference proteome</keyword>
<evidence type="ECO:0000256" key="5">
    <source>
        <dbReference type="ARBA" id="ARBA00011271"/>
    </source>
</evidence>
<keyword evidence="9" id="KW-0456">Lyase</keyword>
<dbReference type="EMBL" id="FRAW01000044">
    <property type="protein sequence ID" value="SHL18716.1"/>
    <property type="molecule type" value="Genomic_DNA"/>
</dbReference>
<dbReference type="CDD" id="cd01577">
    <property type="entry name" value="IPMI_Swivel"/>
    <property type="match status" value="1"/>
</dbReference>
<comment type="subunit">
    <text evidence="5">Heterodimer of LeuC and LeuD.</text>
</comment>
<dbReference type="PANTHER" id="PTHR43345:SF5">
    <property type="entry name" value="3-ISOPROPYLMALATE DEHYDRATASE SMALL SUBUNIT"/>
    <property type="match status" value="1"/>
</dbReference>
<dbReference type="SUPFAM" id="SSF52016">
    <property type="entry name" value="LeuD/IlvD-like"/>
    <property type="match status" value="1"/>
</dbReference>
<evidence type="ECO:0000256" key="1">
    <source>
        <dbReference type="ARBA" id="ARBA00000491"/>
    </source>
</evidence>
<evidence type="ECO:0000256" key="4">
    <source>
        <dbReference type="ARBA" id="ARBA00009845"/>
    </source>
</evidence>
<dbReference type="GO" id="GO:0003861">
    <property type="term" value="F:3-isopropylmalate dehydratase activity"/>
    <property type="evidence" value="ECO:0007669"/>
    <property type="project" value="UniProtKB-EC"/>
</dbReference>
<comment type="pathway">
    <text evidence="3">Amino-acid biosynthesis; L-leucine biosynthesis; L-leucine from 3-methyl-2-oxobutanoate: step 2/4.</text>
</comment>
<dbReference type="RefSeq" id="WP_073306099.1">
    <property type="nucleotide sequence ID" value="NZ_FRAW01000044.1"/>
</dbReference>
<evidence type="ECO:0000259" key="11">
    <source>
        <dbReference type="Pfam" id="PF00694"/>
    </source>
</evidence>
<proteinExistence type="inferred from homology"/>
<dbReference type="Pfam" id="PF00694">
    <property type="entry name" value="Aconitase_C"/>
    <property type="match status" value="1"/>
</dbReference>
<keyword evidence="7" id="KW-0432">Leucine biosynthesis</keyword>
<dbReference type="GO" id="GO:0009098">
    <property type="term" value="P:L-leucine biosynthetic process"/>
    <property type="evidence" value="ECO:0007669"/>
    <property type="project" value="UniProtKB-KW"/>
</dbReference>
<dbReference type="Proteomes" id="UP000184275">
    <property type="component" value="Unassembled WGS sequence"/>
</dbReference>
<dbReference type="InterPro" id="IPR000573">
    <property type="entry name" value="AconitaseA/IPMdHydase_ssu_swvl"/>
</dbReference>
<evidence type="ECO:0000256" key="9">
    <source>
        <dbReference type="ARBA" id="ARBA00023239"/>
    </source>
</evidence>
<evidence type="ECO:0000313" key="12">
    <source>
        <dbReference type="EMBL" id="SHL18716.1"/>
    </source>
</evidence>
<evidence type="ECO:0000256" key="7">
    <source>
        <dbReference type="ARBA" id="ARBA00022430"/>
    </source>
</evidence>
<dbReference type="AlphaFoldDB" id="A0A1M6YKC2"/>
<dbReference type="PANTHER" id="PTHR43345">
    <property type="entry name" value="3-ISOPROPYLMALATE DEHYDRATASE SMALL SUBUNIT 2-RELATED-RELATED"/>
    <property type="match status" value="1"/>
</dbReference>
<keyword evidence="8" id="KW-0028">Amino-acid biosynthesis</keyword>
<evidence type="ECO:0000256" key="2">
    <source>
        <dbReference type="ARBA" id="ARBA00002695"/>
    </source>
</evidence>
<dbReference type="InterPro" id="IPR033940">
    <property type="entry name" value="IPMI_Swivel"/>
</dbReference>
<evidence type="ECO:0000256" key="3">
    <source>
        <dbReference type="ARBA" id="ARBA00004729"/>
    </source>
</evidence>
<dbReference type="NCBIfam" id="NF002458">
    <property type="entry name" value="PRK01641.1"/>
    <property type="match status" value="1"/>
</dbReference>
<reference evidence="13" key="1">
    <citation type="submission" date="2016-11" db="EMBL/GenBank/DDBJ databases">
        <authorList>
            <person name="Varghese N."/>
            <person name="Submissions S."/>
        </authorList>
    </citation>
    <scope>NUCLEOTIDE SEQUENCE [LARGE SCALE GENOMIC DNA]</scope>
    <source>
        <strain evidence="13">UWOS</strain>
    </source>
</reference>
<evidence type="ECO:0000313" key="13">
    <source>
        <dbReference type="Proteomes" id="UP000184275"/>
    </source>
</evidence>
<comment type="similarity">
    <text evidence="4">Belongs to the LeuD family. LeuD type 1 subfamily.</text>
</comment>
<dbReference type="Gene3D" id="3.20.19.10">
    <property type="entry name" value="Aconitase, domain 4"/>
    <property type="match status" value="1"/>
</dbReference>
<protein>
    <recommendedName>
        <fullName evidence="6">3-isopropylmalate dehydratase</fullName>
        <ecNumber evidence="6">4.2.1.33</ecNumber>
    </recommendedName>
</protein>
<accession>A0A1M6YKC2</accession>
<comment type="catalytic activity">
    <reaction evidence="1">
        <text>(2R,3S)-3-isopropylmalate = (2S)-2-isopropylmalate</text>
        <dbReference type="Rhea" id="RHEA:32287"/>
        <dbReference type="ChEBI" id="CHEBI:1178"/>
        <dbReference type="ChEBI" id="CHEBI:35121"/>
        <dbReference type="EC" id="4.2.1.33"/>
    </reaction>
</comment>
<dbReference type="InterPro" id="IPR015928">
    <property type="entry name" value="Aconitase/3IPM_dehydase_swvl"/>
</dbReference>
<dbReference type="EC" id="4.2.1.33" evidence="6"/>
<evidence type="ECO:0000256" key="10">
    <source>
        <dbReference type="ARBA" id="ARBA00023304"/>
    </source>
</evidence>
<keyword evidence="10" id="KW-0100">Branched-chain amino acid biosynthesis</keyword>